<reference evidence="3" key="1">
    <citation type="journal article" date="2023" name="Int. J. Syst. Evol. Microbiol.">
        <title>Methylocystis iwaonis sp. nov., a type II methane-oxidizing bacterium from surface soil of a rice paddy field in Japan, and emended description of the genus Methylocystis (ex Whittenbury et al. 1970) Bowman et al. 1993.</title>
        <authorList>
            <person name="Kaise H."/>
            <person name="Sawadogo J.B."/>
            <person name="Alam M.S."/>
            <person name="Ueno C."/>
            <person name="Dianou D."/>
            <person name="Shinjo R."/>
            <person name="Asakawa S."/>
        </authorList>
    </citation>
    <scope>NUCLEOTIDE SEQUENCE</scope>
    <source>
        <strain evidence="3">LMG27198</strain>
    </source>
</reference>
<dbReference type="Proteomes" id="UP001144323">
    <property type="component" value="Unassembled WGS sequence"/>
</dbReference>
<evidence type="ECO:0000256" key="1">
    <source>
        <dbReference type="SAM" id="Phobius"/>
    </source>
</evidence>
<feature type="chain" id="PRO_5040767962" description="Secreted protein" evidence="2">
    <location>
        <begin position="29"/>
        <end position="206"/>
    </location>
</feature>
<dbReference type="AlphaFoldDB" id="A0A9W6GU24"/>
<feature type="signal peptide" evidence="2">
    <location>
        <begin position="1"/>
        <end position="28"/>
    </location>
</feature>
<comment type="caution">
    <text evidence="3">The sequence shown here is derived from an EMBL/GenBank/DDBJ whole genome shotgun (WGS) entry which is preliminary data.</text>
</comment>
<evidence type="ECO:0008006" key="5">
    <source>
        <dbReference type="Google" id="ProtNLM"/>
    </source>
</evidence>
<evidence type="ECO:0000313" key="3">
    <source>
        <dbReference type="EMBL" id="GLI92896.1"/>
    </source>
</evidence>
<evidence type="ECO:0000313" key="4">
    <source>
        <dbReference type="Proteomes" id="UP001144323"/>
    </source>
</evidence>
<sequence length="206" mass="22858">MEMMNWRSLVAAMCGAVLSLGVASAARAESGAGPEAMSMGNMCMVMFGYDMIHITVFQPDKSRSEYCSEIPATGRTIMAFDIETPAFRDLPIELRIIRDPLVPVTKDTNLDELTELHLPAKKYSKGTFSVEHEFTANGHYIGLVTLTREDGKQETEQWKFSVGETLWAWVPQIAGTILIAGMVFVYWKHTHPSPKKAKAPAETVES</sequence>
<dbReference type="EMBL" id="BSEC01000001">
    <property type="protein sequence ID" value="GLI92896.1"/>
    <property type="molecule type" value="Genomic_DNA"/>
</dbReference>
<accession>A0A9W6GU24</accession>
<keyword evidence="1" id="KW-0812">Transmembrane</keyword>
<keyword evidence="1" id="KW-0472">Membrane</keyword>
<keyword evidence="4" id="KW-1185">Reference proteome</keyword>
<organism evidence="3 4">
    <name type="scientific">Methylocystis echinoides</name>
    <dbReference type="NCBI Taxonomy" id="29468"/>
    <lineage>
        <taxon>Bacteria</taxon>
        <taxon>Pseudomonadati</taxon>
        <taxon>Pseudomonadota</taxon>
        <taxon>Alphaproteobacteria</taxon>
        <taxon>Hyphomicrobiales</taxon>
        <taxon>Methylocystaceae</taxon>
        <taxon>Methylocystis</taxon>
    </lineage>
</organism>
<evidence type="ECO:0000256" key="2">
    <source>
        <dbReference type="SAM" id="SignalP"/>
    </source>
</evidence>
<keyword evidence="2" id="KW-0732">Signal</keyword>
<protein>
    <recommendedName>
        <fullName evidence="5">Secreted protein</fullName>
    </recommendedName>
</protein>
<gene>
    <name evidence="3" type="ORF">LMG27198_18880</name>
</gene>
<keyword evidence="1" id="KW-1133">Transmembrane helix</keyword>
<feature type="transmembrane region" description="Helical" evidence="1">
    <location>
        <begin position="166"/>
        <end position="187"/>
    </location>
</feature>
<name>A0A9W6GU24_9HYPH</name>
<proteinExistence type="predicted"/>